<dbReference type="EMBL" id="JBHFAB010000015">
    <property type="protein sequence ID" value="MFC1419083.1"/>
    <property type="molecule type" value="Genomic_DNA"/>
</dbReference>
<dbReference type="Proteomes" id="UP001592531">
    <property type="component" value="Unassembled WGS sequence"/>
</dbReference>
<name>A0ABV6VZV6_9ACTN</name>
<dbReference type="RefSeq" id="WP_380538024.1">
    <property type="nucleotide sequence ID" value="NZ_JBHFAB010000015.1"/>
</dbReference>
<evidence type="ECO:0000313" key="2">
    <source>
        <dbReference type="EMBL" id="MFC1419083.1"/>
    </source>
</evidence>
<dbReference type="InterPro" id="IPR046858">
    <property type="entry name" value="ChrB_N"/>
</dbReference>
<feature type="domain" description="ChrB N-terminal" evidence="1">
    <location>
        <begin position="23"/>
        <end position="177"/>
    </location>
</feature>
<evidence type="ECO:0000259" key="1">
    <source>
        <dbReference type="Pfam" id="PF20229"/>
    </source>
</evidence>
<protein>
    <submittedName>
        <fullName evidence="2">Chromate resistance protein ChrB</fullName>
    </submittedName>
</protein>
<gene>
    <name evidence="2" type="ORF">ACEZDE_20960</name>
</gene>
<proteinExistence type="predicted"/>
<dbReference type="Pfam" id="PF20229">
    <property type="entry name" value="ChrB_N"/>
    <property type="match status" value="1"/>
</dbReference>
<organism evidence="2 3">
    <name type="scientific">Streptacidiphilus cavernicola</name>
    <dbReference type="NCBI Taxonomy" id="3342716"/>
    <lineage>
        <taxon>Bacteria</taxon>
        <taxon>Bacillati</taxon>
        <taxon>Actinomycetota</taxon>
        <taxon>Actinomycetes</taxon>
        <taxon>Kitasatosporales</taxon>
        <taxon>Streptomycetaceae</taxon>
        <taxon>Streptacidiphilus</taxon>
    </lineage>
</organism>
<comment type="caution">
    <text evidence="2">The sequence shown here is derived from an EMBL/GenBank/DDBJ whole genome shotgun (WGS) entry which is preliminary data.</text>
</comment>
<evidence type="ECO:0000313" key="3">
    <source>
        <dbReference type="Proteomes" id="UP001592531"/>
    </source>
</evidence>
<accession>A0ABV6VZV6</accession>
<reference evidence="2 3" key="1">
    <citation type="submission" date="2024-09" db="EMBL/GenBank/DDBJ databases">
        <authorList>
            <person name="Lee S.D."/>
        </authorList>
    </citation>
    <scope>NUCLEOTIDE SEQUENCE [LARGE SCALE GENOMIC DNA]</scope>
    <source>
        <strain evidence="2 3">N8-3</strain>
    </source>
</reference>
<keyword evidence="3" id="KW-1185">Reference proteome</keyword>
<sequence>MDGSGVRWLVLVYKVPAEPTRLRAGVWRRIKGLGAIYLQNSAAALPRSPGAERAFRLLRNEILEMGGSALLLGSEVLAGGAEAEQAFNTARDDEYQEIVERCQEFLGQIEQQDRAGHFGYAELEQHDEDLVKLRSWFAKVEQRDVLAAPGRAAATAALAGCEQALDGYAARVYAEEAEGR</sequence>